<dbReference type="Gene3D" id="3.10.450.50">
    <property type="match status" value="1"/>
</dbReference>
<dbReference type="Proteomes" id="UP000517694">
    <property type="component" value="Unassembled WGS sequence"/>
</dbReference>
<evidence type="ECO:0000313" key="2">
    <source>
        <dbReference type="EMBL" id="MBC2869358.1"/>
    </source>
</evidence>
<proteinExistence type="predicted"/>
<organism evidence="2 3">
    <name type="scientific">Streptomyces mexicanus</name>
    <dbReference type="NCBI Taxonomy" id="178566"/>
    <lineage>
        <taxon>Bacteria</taxon>
        <taxon>Bacillati</taxon>
        <taxon>Actinomycetota</taxon>
        <taxon>Actinomycetes</taxon>
        <taxon>Kitasatosporales</taxon>
        <taxon>Streptomycetaceae</taxon>
        <taxon>Streptomyces</taxon>
    </lineage>
</organism>
<dbReference type="SUPFAM" id="SSF54427">
    <property type="entry name" value="NTF2-like"/>
    <property type="match status" value="1"/>
</dbReference>
<dbReference type="OrthoDB" id="2599042at2"/>
<dbReference type="Pfam" id="PF13577">
    <property type="entry name" value="SnoaL_4"/>
    <property type="match status" value="1"/>
</dbReference>
<accession>A0A7X1I7W9</accession>
<protein>
    <submittedName>
        <fullName evidence="2">Nuclear transport factor 2 family protein</fullName>
    </submittedName>
</protein>
<dbReference type="InterPro" id="IPR037401">
    <property type="entry name" value="SnoaL-like"/>
</dbReference>
<sequence>MTSIPSAVPAAAAGTVDAAVVAELLGRYLIALDDEELDDAWARSLFTEDAVVTFPMGRHAGCAGLAEWHRASLAAFARTQHLGSPPVVALDGDRAVFRANVLTTHVHHRGGDRPALFRAGTLTRGAARRTPAGWRMTELSFHILFTEGEPPSRT</sequence>
<comment type="caution">
    <text evidence="2">The sequence shown here is derived from an EMBL/GenBank/DDBJ whole genome shotgun (WGS) entry which is preliminary data.</text>
</comment>
<dbReference type="CDD" id="cd00531">
    <property type="entry name" value="NTF2_like"/>
    <property type="match status" value="1"/>
</dbReference>
<dbReference type="AlphaFoldDB" id="A0A7X1I7W9"/>
<gene>
    <name evidence="2" type="ORF">H1R13_31670</name>
</gene>
<evidence type="ECO:0000313" key="3">
    <source>
        <dbReference type="Proteomes" id="UP000517694"/>
    </source>
</evidence>
<dbReference type="RefSeq" id="WP_159672908.1">
    <property type="nucleotide sequence ID" value="NZ_JACMHY010000018.1"/>
</dbReference>
<dbReference type="InterPro" id="IPR032710">
    <property type="entry name" value="NTF2-like_dom_sf"/>
</dbReference>
<feature type="domain" description="SnoaL-like" evidence="1">
    <location>
        <begin position="19"/>
        <end position="139"/>
    </location>
</feature>
<name>A0A7X1I7W9_9ACTN</name>
<evidence type="ECO:0000259" key="1">
    <source>
        <dbReference type="Pfam" id="PF13577"/>
    </source>
</evidence>
<reference evidence="2 3" key="1">
    <citation type="submission" date="2020-08" db="EMBL/GenBank/DDBJ databases">
        <title>Whole-Genome Sequence of French Clinical Streptomyces mexicanus Strain Q0842.</title>
        <authorList>
            <person name="Boxberger M."/>
            <person name="La Scola B."/>
        </authorList>
    </citation>
    <scope>NUCLEOTIDE SEQUENCE [LARGE SCALE GENOMIC DNA]</scope>
    <source>
        <strain evidence="2 3">Marseille-Q0842</strain>
    </source>
</reference>
<dbReference type="EMBL" id="JACMHY010000018">
    <property type="protein sequence ID" value="MBC2869358.1"/>
    <property type="molecule type" value="Genomic_DNA"/>
</dbReference>
<keyword evidence="3" id="KW-1185">Reference proteome</keyword>